<evidence type="ECO:0000256" key="4">
    <source>
        <dbReference type="ARBA" id="ARBA00022475"/>
    </source>
</evidence>
<dbReference type="RefSeq" id="WP_236334790.1">
    <property type="nucleotide sequence ID" value="NZ_CAKMMG010000004.1"/>
</dbReference>
<accession>A0ABM9CB84</accession>
<proteinExistence type="inferred from homology"/>
<evidence type="ECO:0000313" key="10">
    <source>
        <dbReference type="EMBL" id="CAH1209271.1"/>
    </source>
</evidence>
<feature type="transmembrane region" description="Helical" evidence="8">
    <location>
        <begin position="33"/>
        <end position="54"/>
    </location>
</feature>
<dbReference type="PANTHER" id="PTHR30413">
    <property type="entry name" value="INNER MEMBRANE TRANSPORT PERMEASE"/>
    <property type="match status" value="1"/>
</dbReference>
<dbReference type="EMBL" id="CAKMMG010000004">
    <property type="protein sequence ID" value="CAH1209271.1"/>
    <property type="molecule type" value="Genomic_DNA"/>
</dbReference>
<comment type="similarity">
    <text evidence="2 8">Belongs to the ABC-2 integral membrane protein family.</text>
</comment>
<sequence length="266" mass="31290">MLKLLMSQEMNSRIKLIYNLAQNDFKKKFKGSYFGIFWAFANPLITILLYWFVFQVGFRSGVTTSGAPFVVWLICGMIPWFYFAEAFANATLSFTEYSFLVKKVVFKISILPLVKILSSFFIHLFFLLFLLIILIIYGIYPSIFWLQVVYYLAGMVVLLIGVSFITSSIVPFFRDMNQIVSIIVQIGFWLTPIVWSLDITPAKYQFLFKLNPFYYIAEGYRDCFLNKVWFWEKPFETLYFWIITFGFLLVGGLMYKKLKPHFADVL</sequence>
<evidence type="ECO:0000256" key="1">
    <source>
        <dbReference type="ARBA" id="ARBA00004651"/>
    </source>
</evidence>
<keyword evidence="11" id="KW-1185">Reference proteome</keyword>
<keyword evidence="6 8" id="KW-1133">Transmembrane helix</keyword>
<evidence type="ECO:0000313" key="11">
    <source>
        <dbReference type="Proteomes" id="UP000838324"/>
    </source>
</evidence>
<feature type="transmembrane region" description="Helical" evidence="8">
    <location>
        <begin position="69"/>
        <end position="92"/>
    </location>
</feature>
<dbReference type="PROSITE" id="PS51012">
    <property type="entry name" value="ABC_TM2"/>
    <property type="match status" value="1"/>
</dbReference>
<reference evidence="10" key="1">
    <citation type="submission" date="2022-01" db="EMBL/GenBank/DDBJ databases">
        <authorList>
            <person name="Criscuolo A."/>
        </authorList>
    </citation>
    <scope>NUCLEOTIDE SEQUENCE</scope>
    <source>
        <strain evidence="10">CIP111892</strain>
    </source>
</reference>
<organism evidence="10 11">
    <name type="scientific">Paenibacillus auburnensis</name>
    <dbReference type="NCBI Taxonomy" id="2905649"/>
    <lineage>
        <taxon>Bacteria</taxon>
        <taxon>Bacillati</taxon>
        <taxon>Bacillota</taxon>
        <taxon>Bacilli</taxon>
        <taxon>Bacillales</taxon>
        <taxon>Paenibacillaceae</taxon>
        <taxon>Paenibacillus</taxon>
    </lineage>
</organism>
<protein>
    <recommendedName>
        <fullName evidence="8">Transport permease protein</fullName>
    </recommendedName>
</protein>
<dbReference type="InterPro" id="IPR047817">
    <property type="entry name" value="ABC2_TM_bact-type"/>
</dbReference>
<feature type="domain" description="ABC transmembrane type-2" evidence="9">
    <location>
        <begin position="34"/>
        <end position="258"/>
    </location>
</feature>
<dbReference type="InterPro" id="IPR013525">
    <property type="entry name" value="ABC2_TM"/>
</dbReference>
<name>A0ABM9CB84_9BACL</name>
<gene>
    <name evidence="10" type="primary">tagG</name>
    <name evidence="10" type="ORF">PAECIP111892_03186</name>
</gene>
<evidence type="ECO:0000256" key="7">
    <source>
        <dbReference type="ARBA" id="ARBA00023136"/>
    </source>
</evidence>
<dbReference type="PANTHER" id="PTHR30413:SF10">
    <property type="entry name" value="CAPSULE POLYSACCHARIDE EXPORT INNER-MEMBRANE PROTEIN CTRC"/>
    <property type="match status" value="1"/>
</dbReference>
<feature type="transmembrane region" description="Helical" evidence="8">
    <location>
        <begin position="238"/>
        <end position="255"/>
    </location>
</feature>
<evidence type="ECO:0000256" key="6">
    <source>
        <dbReference type="ARBA" id="ARBA00022989"/>
    </source>
</evidence>
<dbReference type="Pfam" id="PF01061">
    <property type="entry name" value="ABC2_membrane"/>
    <property type="match status" value="1"/>
</dbReference>
<keyword evidence="5 8" id="KW-0812">Transmembrane</keyword>
<keyword evidence="4 8" id="KW-1003">Cell membrane</keyword>
<evidence type="ECO:0000259" key="9">
    <source>
        <dbReference type="PROSITE" id="PS51012"/>
    </source>
</evidence>
<feature type="transmembrane region" description="Helical" evidence="8">
    <location>
        <begin position="113"/>
        <end position="137"/>
    </location>
</feature>
<comment type="subcellular location">
    <subcellularLocation>
        <location evidence="1 8">Cell membrane</location>
        <topology evidence="1 8">Multi-pass membrane protein</topology>
    </subcellularLocation>
</comment>
<feature type="transmembrane region" description="Helical" evidence="8">
    <location>
        <begin position="179"/>
        <end position="197"/>
    </location>
</feature>
<feature type="transmembrane region" description="Helical" evidence="8">
    <location>
        <begin position="149"/>
        <end position="172"/>
    </location>
</feature>
<evidence type="ECO:0000256" key="3">
    <source>
        <dbReference type="ARBA" id="ARBA00022448"/>
    </source>
</evidence>
<evidence type="ECO:0000256" key="8">
    <source>
        <dbReference type="RuleBase" id="RU361157"/>
    </source>
</evidence>
<comment type="caution">
    <text evidence="10">The sequence shown here is derived from an EMBL/GenBank/DDBJ whole genome shotgun (WGS) entry which is preliminary data.</text>
</comment>
<keyword evidence="7 8" id="KW-0472">Membrane</keyword>
<keyword evidence="3 8" id="KW-0813">Transport</keyword>
<dbReference type="Proteomes" id="UP000838324">
    <property type="component" value="Unassembled WGS sequence"/>
</dbReference>
<evidence type="ECO:0000256" key="5">
    <source>
        <dbReference type="ARBA" id="ARBA00022692"/>
    </source>
</evidence>
<evidence type="ECO:0000256" key="2">
    <source>
        <dbReference type="ARBA" id="ARBA00007783"/>
    </source>
</evidence>